<comment type="similarity">
    <text evidence="1">Belongs to the UPF0065 (bug) family.</text>
</comment>
<dbReference type="PIRSF" id="PIRSF017082">
    <property type="entry name" value="YflP"/>
    <property type="match status" value="1"/>
</dbReference>
<reference evidence="4 5" key="1">
    <citation type="submission" date="2016-06" db="EMBL/GenBank/DDBJ databases">
        <title>Complete genome sequences of Bordetella bronchialis and Bordetella flabilis.</title>
        <authorList>
            <person name="LiPuma J.J."/>
            <person name="Spilker T."/>
        </authorList>
    </citation>
    <scope>NUCLEOTIDE SEQUENCE [LARGE SCALE GENOMIC DNA]</scope>
    <source>
        <strain evidence="3 5">AU17976</strain>
        <strain evidence="2 4">AU3182</strain>
    </source>
</reference>
<keyword evidence="4" id="KW-1185">Reference proteome</keyword>
<dbReference type="EMBL" id="CP016171">
    <property type="protein sequence ID" value="ANN74529.1"/>
    <property type="molecule type" value="Genomic_DNA"/>
</dbReference>
<evidence type="ECO:0000256" key="1">
    <source>
        <dbReference type="ARBA" id="ARBA00006987"/>
    </source>
</evidence>
<dbReference type="Gene3D" id="3.40.190.10">
    <property type="entry name" value="Periplasmic binding protein-like II"/>
    <property type="match status" value="1"/>
</dbReference>
<dbReference type="Proteomes" id="UP000092213">
    <property type="component" value="Chromosome"/>
</dbReference>
<sequence>MAGAALPLAGARAAAGAYPARPIVLIVPFAAGGPTDVLARVIAEGMSKDLGQPIIVENTPGAGGTVGTARAARMPGDGHAVLIGNVGTLAANATLYKKLPYDILKDFIPLGSVGDAPQVLSARKDLAVSGLDEFAAYARAHAKEMNFGAAGVGSGSFLGGILLNERLGLKINAVNYRGAGQALNDVMAGHLDYLVDSSTTSVGYVNSGMVRGVAVLRARRIAALPDVPAAGESSFADLHYDIWNMMLVPAGTPAPIVARLNQALRTAVAAPATRERLSGSGIEAPSDRNQTPDGAAELLATEVHRWAPILAKLNISVN</sequence>
<dbReference type="STRING" id="463025.BAU08_03445"/>
<dbReference type="PANTHER" id="PTHR42928:SF5">
    <property type="entry name" value="BLR1237 PROTEIN"/>
    <property type="match status" value="1"/>
</dbReference>
<evidence type="ECO:0000313" key="2">
    <source>
        <dbReference type="EMBL" id="ANN69384.1"/>
    </source>
</evidence>
<dbReference type="AlphaFoldDB" id="A0A193G5M8"/>
<evidence type="ECO:0008006" key="6">
    <source>
        <dbReference type="Google" id="ProtNLM"/>
    </source>
</evidence>
<dbReference type="SUPFAM" id="SSF53850">
    <property type="entry name" value="Periplasmic binding protein-like II"/>
    <property type="match status" value="1"/>
</dbReference>
<dbReference type="PANTHER" id="PTHR42928">
    <property type="entry name" value="TRICARBOXYLATE-BINDING PROTEIN"/>
    <property type="match status" value="1"/>
</dbReference>
<gene>
    <name evidence="2" type="ORF">BAU06_03480</name>
    <name evidence="3" type="ORF">BAU08_03445</name>
</gene>
<protein>
    <recommendedName>
        <fullName evidence="6">ABC transporter substrate-binding protein</fullName>
    </recommendedName>
</protein>
<dbReference type="Pfam" id="PF03401">
    <property type="entry name" value="TctC"/>
    <property type="match status" value="1"/>
</dbReference>
<dbReference type="InterPro" id="IPR005064">
    <property type="entry name" value="BUG"/>
</dbReference>
<evidence type="ECO:0000313" key="5">
    <source>
        <dbReference type="Proteomes" id="UP000092213"/>
    </source>
</evidence>
<dbReference type="InterPro" id="IPR042100">
    <property type="entry name" value="Bug_dom1"/>
</dbReference>
<dbReference type="Gene3D" id="3.40.190.150">
    <property type="entry name" value="Bordetella uptake gene, domain 1"/>
    <property type="match status" value="1"/>
</dbReference>
<organism evidence="3 5">
    <name type="scientific">Bordetella bronchialis</name>
    <dbReference type="NCBI Taxonomy" id="463025"/>
    <lineage>
        <taxon>Bacteria</taxon>
        <taxon>Pseudomonadati</taxon>
        <taxon>Pseudomonadota</taxon>
        <taxon>Betaproteobacteria</taxon>
        <taxon>Burkholderiales</taxon>
        <taxon>Alcaligenaceae</taxon>
        <taxon>Bordetella</taxon>
    </lineage>
</organism>
<dbReference type="KEGG" id="bbro:BAU06_03480"/>
<evidence type="ECO:0000313" key="4">
    <source>
        <dbReference type="Proteomes" id="UP000091897"/>
    </source>
</evidence>
<dbReference type="EMBL" id="CP016170">
    <property type="protein sequence ID" value="ANN69384.1"/>
    <property type="molecule type" value="Genomic_DNA"/>
</dbReference>
<name>A0A193G5M8_9BORD</name>
<accession>A0A193G5M8</accession>
<dbReference type="Proteomes" id="UP000091897">
    <property type="component" value="Chromosome"/>
</dbReference>
<proteinExistence type="inferred from homology"/>
<evidence type="ECO:0000313" key="3">
    <source>
        <dbReference type="EMBL" id="ANN74529.1"/>
    </source>
</evidence>